<name>A0A4Y7SR63_COPMI</name>
<dbReference type="EMBL" id="QPFP01000070">
    <property type="protein sequence ID" value="TEB24138.1"/>
    <property type="molecule type" value="Genomic_DNA"/>
</dbReference>
<comment type="caution">
    <text evidence="1">The sequence shown here is derived from an EMBL/GenBank/DDBJ whole genome shotgun (WGS) entry which is preliminary data.</text>
</comment>
<dbReference type="Proteomes" id="UP000298030">
    <property type="component" value="Unassembled WGS sequence"/>
</dbReference>
<accession>A0A4Y7SR63</accession>
<organism evidence="1 2">
    <name type="scientific">Coprinellus micaceus</name>
    <name type="common">Glistening ink-cap mushroom</name>
    <name type="synonym">Coprinus micaceus</name>
    <dbReference type="NCBI Taxonomy" id="71717"/>
    <lineage>
        <taxon>Eukaryota</taxon>
        <taxon>Fungi</taxon>
        <taxon>Dikarya</taxon>
        <taxon>Basidiomycota</taxon>
        <taxon>Agaricomycotina</taxon>
        <taxon>Agaricomycetes</taxon>
        <taxon>Agaricomycetidae</taxon>
        <taxon>Agaricales</taxon>
        <taxon>Agaricineae</taxon>
        <taxon>Psathyrellaceae</taxon>
        <taxon>Coprinellus</taxon>
    </lineage>
</organism>
<gene>
    <name evidence="1" type="ORF">FA13DRAFT_1739506</name>
</gene>
<proteinExistence type="predicted"/>
<evidence type="ECO:0000313" key="1">
    <source>
        <dbReference type="EMBL" id="TEB24138.1"/>
    </source>
</evidence>
<sequence length="112" mass="12222">MPFSFSCILPFPPFTLPFHPSLRSPRLDSPARGSRYCIWRAHVRVAPLASLIGGETGASRAVTAYGVALSLIHPSHASYVLLHHSLISSPPLRILPFLSLCPPLSTFSLKTF</sequence>
<keyword evidence="2" id="KW-1185">Reference proteome</keyword>
<protein>
    <submittedName>
        <fullName evidence="1">Uncharacterized protein</fullName>
    </submittedName>
</protein>
<dbReference type="AlphaFoldDB" id="A0A4Y7SR63"/>
<reference evidence="1 2" key="1">
    <citation type="journal article" date="2019" name="Nat. Ecol. Evol.">
        <title>Megaphylogeny resolves global patterns of mushroom evolution.</title>
        <authorList>
            <person name="Varga T."/>
            <person name="Krizsan K."/>
            <person name="Foldi C."/>
            <person name="Dima B."/>
            <person name="Sanchez-Garcia M."/>
            <person name="Sanchez-Ramirez S."/>
            <person name="Szollosi G.J."/>
            <person name="Szarkandi J.G."/>
            <person name="Papp V."/>
            <person name="Albert L."/>
            <person name="Andreopoulos W."/>
            <person name="Angelini C."/>
            <person name="Antonin V."/>
            <person name="Barry K.W."/>
            <person name="Bougher N.L."/>
            <person name="Buchanan P."/>
            <person name="Buyck B."/>
            <person name="Bense V."/>
            <person name="Catcheside P."/>
            <person name="Chovatia M."/>
            <person name="Cooper J."/>
            <person name="Damon W."/>
            <person name="Desjardin D."/>
            <person name="Finy P."/>
            <person name="Geml J."/>
            <person name="Haridas S."/>
            <person name="Hughes K."/>
            <person name="Justo A."/>
            <person name="Karasinski D."/>
            <person name="Kautmanova I."/>
            <person name="Kiss B."/>
            <person name="Kocsube S."/>
            <person name="Kotiranta H."/>
            <person name="LaButti K.M."/>
            <person name="Lechner B.E."/>
            <person name="Liimatainen K."/>
            <person name="Lipzen A."/>
            <person name="Lukacs Z."/>
            <person name="Mihaltcheva S."/>
            <person name="Morgado L.N."/>
            <person name="Niskanen T."/>
            <person name="Noordeloos M.E."/>
            <person name="Ohm R.A."/>
            <person name="Ortiz-Santana B."/>
            <person name="Ovrebo C."/>
            <person name="Racz N."/>
            <person name="Riley R."/>
            <person name="Savchenko A."/>
            <person name="Shiryaev A."/>
            <person name="Soop K."/>
            <person name="Spirin V."/>
            <person name="Szebenyi C."/>
            <person name="Tomsovsky M."/>
            <person name="Tulloss R.E."/>
            <person name="Uehling J."/>
            <person name="Grigoriev I.V."/>
            <person name="Vagvolgyi C."/>
            <person name="Papp T."/>
            <person name="Martin F.M."/>
            <person name="Miettinen O."/>
            <person name="Hibbett D.S."/>
            <person name="Nagy L.G."/>
        </authorList>
    </citation>
    <scope>NUCLEOTIDE SEQUENCE [LARGE SCALE GENOMIC DNA]</scope>
    <source>
        <strain evidence="1 2">FP101781</strain>
    </source>
</reference>
<evidence type="ECO:0000313" key="2">
    <source>
        <dbReference type="Proteomes" id="UP000298030"/>
    </source>
</evidence>